<gene>
    <name evidence="2" type="ORF">N7515_005237</name>
</gene>
<evidence type="ECO:0000313" key="2">
    <source>
        <dbReference type="EMBL" id="KAJ5129198.1"/>
    </source>
</evidence>
<sequence length="300" mass="34436">MLLETIRKLEKEQTELRRDLNKPSSPKKGVKDLDYGHQIADLPRLKRSSSVQERDTWLNGLELIFEGCPNRFSKDENKIITAVMQTSDSCRKSWYQHLAGLSEEKKHHVKHNWPAFVDWTLMLISNSEQRLGDLQIELENKVQDKNQDPVDFDQELAVLEGYFEQRSEKEKALKSPPMQLSFPTPGLKWCKLLCIIGGRTVGTLIRRGNVSDEDDDEDKPRRFKGKGRSFANRNKEKREKSPKKNPVGPNGKVNTCNFCHSEFHYASRCPDKKKSKGKEKGKKDTPVQGAKSAGKEDELE</sequence>
<dbReference type="AlphaFoldDB" id="A0A9W9KYK8"/>
<protein>
    <submittedName>
        <fullName evidence="2">Uncharacterized protein</fullName>
    </submittedName>
</protein>
<accession>A0A9W9KYK8</accession>
<feature type="region of interest" description="Disordered" evidence="1">
    <location>
        <begin position="209"/>
        <end position="251"/>
    </location>
</feature>
<dbReference type="Proteomes" id="UP001149079">
    <property type="component" value="Unassembled WGS sequence"/>
</dbReference>
<feature type="region of interest" description="Disordered" evidence="1">
    <location>
        <begin position="269"/>
        <end position="300"/>
    </location>
</feature>
<dbReference type="EMBL" id="JAPQKL010000005">
    <property type="protein sequence ID" value="KAJ5129198.1"/>
    <property type="molecule type" value="Genomic_DNA"/>
</dbReference>
<dbReference type="GeneID" id="81405151"/>
<feature type="region of interest" description="Disordered" evidence="1">
    <location>
        <begin position="13"/>
        <end position="33"/>
    </location>
</feature>
<reference evidence="2" key="2">
    <citation type="journal article" date="2023" name="IMA Fungus">
        <title>Comparative genomic study of the Penicillium genus elucidates a diverse pangenome and 15 lateral gene transfer events.</title>
        <authorList>
            <person name="Petersen C."/>
            <person name="Sorensen T."/>
            <person name="Nielsen M.R."/>
            <person name="Sondergaard T.E."/>
            <person name="Sorensen J.L."/>
            <person name="Fitzpatrick D.A."/>
            <person name="Frisvad J.C."/>
            <person name="Nielsen K.L."/>
        </authorList>
    </citation>
    <scope>NUCLEOTIDE SEQUENCE</scope>
    <source>
        <strain evidence="2">IBT 22155</strain>
    </source>
</reference>
<comment type="caution">
    <text evidence="2">The sequence shown here is derived from an EMBL/GenBank/DDBJ whole genome shotgun (WGS) entry which is preliminary data.</text>
</comment>
<proteinExistence type="predicted"/>
<organism evidence="2 3">
    <name type="scientific">Penicillium bovifimosum</name>
    <dbReference type="NCBI Taxonomy" id="126998"/>
    <lineage>
        <taxon>Eukaryota</taxon>
        <taxon>Fungi</taxon>
        <taxon>Dikarya</taxon>
        <taxon>Ascomycota</taxon>
        <taxon>Pezizomycotina</taxon>
        <taxon>Eurotiomycetes</taxon>
        <taxon>Eurotiomycetidae</taxon>
        <taxon>Eurotiales</taxon>
        <taxon>Aspergillaceae</taxon>
        <taxon>Penicillium</taxon>
    </lineage>
</organism>
<dbReference type="OrthoDB" id="5269791at2759"/>
<evidence type="ECO:0000256" key="1">
    <source>
        <dbReference type="SAM" id="MobiDB-lite"/>
    </source>
</evidence>
<reference evidence="2" key="1">
    <citation type="submission" date="2022-11" db="EMBL/GenBank/DDBJ databases">
        <authorList>
            <person name="Petersen C."/>
        </authorList>
    </citation>
    <scope>NUCLEOTIDE SEQUENCE</scope>
    <source>
        <strain evidence="2">IBT 22155</strain>
    </source>
</reference>
<name>A0A9W9KYK8_9EURO</name>
<dbReference type="RefSeq" id="XP_056519577.1">
    <property type="nucleotide sequence ID" value="XM_056665981.1"/>
</dbReference>
<keyword evidence="3" id="KW-1185">Reference proteome</keyword>
<evidence type="ECO:0000313" key="3">
    <source>
        <dbReference type="Proteomes" id="UP001149079"/>
    </source>
</evidence>